<dbReference type="Proteomes" id="UP000011778">
    <property type="component" value="Unassembled WGS sequence"/>
</dbReference>
<dbReference type="InterPro" id="IPR036249">
    <property type="entry name" value="Thioredoxin-like_sf"/>
</dbReference>
<sequence>MGIVRTTFLIGADGKILKVYPKVSVKGHVDEILSDIKTLEKK</sequence>
<organism evidence="1 2">
    <name type="scientific">Leptospira interrogans serovar Copenhageni str. LT2050</name>
    <dbReference type="NCBI Taxonomy" id="1001598"/>
    <lineage>
        <taxon>Bacteria</taxon>
        <taxon>Pseudomonadati</taxon>
        <taxon>Spirochaetota</taxon>
        <taxon>Spirochaetia</taxon>
        <taxon>Leptospirales</taxon>
        <taxon>Leptospiraceae</taxon>
        <taxon>Leptospira</taxon>
    </lineage>
</organism>
<protein>
    <submittedName>
        <fullName evidence="1">Bacterioferritin comigratory protein</fullName>
    </submittedName>
</protein>
<dbReference type="Gene3D" id="3.40.30.10">
    <property type="entry name" value="Glutaredoxin"/>
    <property type="match status" value="1"/>
</dbReference>
<reference evidence="1 2" key="1">
    <citation type="submission" date="2013-02" db="EMBL/GenBank/DDBJ databases">
        <authorList>
            <person name="Harkins D.M."/>
            <person name="Durkin A.S."/>
            <person name="Brinkac L.M."/>
            <person name="Haft D.H."/>
            <person name="Selengut J.D."/>
            <person name="Sanka R."/>
            <person name="DePew J."/>
            <person name="Purushe J."/>
            <person name="Tulsiani S.M."/>
            <person name="Graham G.C."/>
            <person name="Burns M.-A."/>
            <person name="Dohnt M.F."/>
            <person name="Smythe L.D."/>
            <person name="McKay D.B."/>
            <person name="Craig S.B."/>
            <person name="Vinetz J.M."/>
            <person name="Sutton G.G."/>
            <person name="Nierman W.C."/>
            <person name="Fouts D.E."/>
        </authorList>
    </citation>
    <scope>NUCLEOTIDE SEQUENCE [LARGE SCALE GENOMIC DNA]</scope>
    <source>
        <strain evidence="1 2">LT2050</strain>
    </source>
</reference>
<dbReference type="AlphaFoldDB" id="M3ISD7"/>
<accession>M3ISD7</accession>
<gene>
    <name evidence="1" type="primary">bcp</name>
    <name evidence="1" type="ORF">LEP1GSC150_4093</name>
</gene>
<comment type="caution">
    <text evidence="1">The sequence shown here is derived from an EMBL/GenBank/DDBJ whole genome shotgun (WGS) entry which is preliminary data.</text>
</comment>
<dbReference type="SUPFAM" id="SSF52833">
    <property type="entry name" value="Thioredoxin-like"/>
    <property type="match status" value="1"/>
</dbReference>
<name>M3ISD7_LEPIT</name>
<dbReference type="EMBL" id="AFMD02000104">
    <property type="protein sequence ID" value="EMG23457.1"/>
    <property type="molecule type" value="Genomic_DNA"/>
</dbReference>
<evidence type="ECO:0000313" key="1">
    <source>
        <dbReference type="EMBL" id="EMG23457.1"/>
    </source>
</evidence>
<proteinExistence type="predicted"/>
<evidence type="ECO:0000313" key="2">
    <source>
        <dbReference type="Proteomes" id="UP000011778"/>
    </source>
</evidence>